<accession>A0AAV2M988</accession>
<evidence type="ECO:0000313" key="2">
    <source>
        <dbReference type="Proteomes" id="UP001497482"/>
    </source>
</evidence>
<reference evidence="1 2" key="1">
    <citation type="submission" date="2024-04" db="EMBL/GenBank/DDBJ databases">
        <authorList>
            <person name="Waldvogel A.-M."/>
            <person name="Schoenle A."/>
        </authorList>
    </citation>
    <scope>NUCLEOTIDE SEQUENCE [LARGE SCALE GENOMIC DNA]</scope>
</reference>
<organism evidence="1 2">
    <name type="scientific">Knipowitschia caucasica</name>
    <name type="common">Caucasian dwarf goby</name>
    <name type="synonym">Pomatoschistus caucasicus</name>
    <dbReference type="NCBI Taxonomy" id="637954"/>
    <lineage>
        <taxon>Eukaryota</taxon>
        <taxon>Metazoa</taxon>
        <taxon>Chordata</taxon>
        <taxon>Craniata</taxon>
        <taxon>Vertebrata</taxon>
        <taxon>Euteleostomi</taxon>
        <taxon>Actinopterygii</taxon>
        <taxon>Neopterygii</taxon>
        <taxon>Teleostei</taxon>
        <taxon>Neoteleostei</taxon>
        <taxon>Acanthomorphata</taxon>
        <taxon>Gobiaria</taxon>
        <taxon>Gobiiformes</taxon>
        <taxon>Gobioidei</taxon>
        <taxon>Gobiidae</taxon>
        <taxon>Gobiinae</taxon>
        <taxon>Knipowitschia</taxon>
    </lineage>
</organism>
<dbReference type="EMBL" id="OZ035828">
    <property type="protein sequence ID" value="CAL1609932.1"/>
    <property type="molecule type" value="Genomic_DNA"/>
</dbReference>
<sequence>MGIVDGGGGFRGVKVGVVDVGCGVEGGGGGGGGGGVMRVVGGGLEEKGRVRVNRRWRYEVVGGGGG</sequence>
<keyword evidence="2" id="KW-1185">Reference proteome</keyword>
<evidence type="ECO:0000313" key="1">
    <source>
        <dbReference type="EMBL" id="CAL1609932.1"/>
    </source>
</evidence>
<dbReference type="AlphaFoldDB" id="A0AAV2M988"/>
<proteinExistence type="predicted"/>
<dbReference type="Proteomes" id="UP001497482">
    <property type="component" value="Chromosome 6"/>
</dbReference>
<name>A0AAV2M988_KNICA</name>
<protein>
    <submittedName>
        <fullName evidence="1">Uncharacterized protein</fullName>
    </submittedName>
</protein>
<gene>
    <name evidence="1" type="ORF">KC01_LOCUS36610</name>
</gene>